<name>A0A1F5SHE1_9BACT</name>
<dbReference type="GO" id="GO:0008081">
    <property type="term" value="F:phosphoric diester hydrolase activity"/>
    <property type="evidence" value="ECO:0007669"/>
    <property type="project" value="InterPro"/>
</dbReference>
<comment type="caution">
    <text evidence="2">The sequence shown here is derived from an EMBL/GenBank/DDBJ whole genome shotgun (WGS) entry which is preliminary data.</text>
</comment>
<evidence type="ECO:0000313" key="3">
    <source>
        <dbReference type="Proteomes" id="UP000178367"/>
    </source>
</evidence>
<dbReference type="Proteomes" id="UP000178367">
    <property type="component" value="Unassembled WGS sequence"/>
</dbReference>
<dbReference type="PANTHER" id="PTHR46211">
    <property type="entry name" value="GLYCEROPHOSPHORYL DIESTER PHOSPHODIESTERASE"/>
    <property type="match status" value="1"/>
</dbReference>
<dbReference type="InterPro" id="IPR030395">
    <property type="entry name" value="GP_PDE_dom"/>
</dbReference>
<dbReference type="PANTHER" id="PTHR46211:SF1">
    <property type="entry name" value="GLYCEROPHOSPHODIESTER PHOSPHODIESTERASE, CYTOPLASMIC"/>
    <property type="match status" value="1"/>
</dbReference>
<proteinExistence type="predicted"/>
<dbReference type="GO" id="GO:0006629">
    <property type="term" value="P:lipid metabolic process"/>
    <property type="evidence" value="ECO:0007669"/>
    <property type="project" value="InterPro"/>
</dbReference>
<feature type="domain" description="GP-PDE" evidence="1">
    <location>
        <begin position="1"/>
        <end position="283"/>
    </location>
</feature>
<dbReference type="Pfam" id="PF03009">
    <property type="entry name" value="GDPD"/>
    <property type="match status" value="1"/>
</dbReference>
<dbReference type="SUPFAM" id="SSF51695">
    <property type="entry name" value="PLC-like phosphodiesterases"/>
    <property type="match status" value="1"/>
</dbReference>
<accession>A0A1F5SHE1</accession>
<evidence type="ECO:0000313" key="2">
    <source>
        <dbReference type="EMBL" id="OGF26089.1"/>
    </source>
</evidence>
<gene>
    <name evidence="2" type="ORF">A2227_02625</name>
</gene>
<dbReference type="STRING" id="1797994.A2227_02625"/>
<dbReference type="Gene3D" id="3.20.20.190">
    <property type="entry name" value="Phosphatidylinositol (PI) phosphodiesterase"/>
    <property type="match status" value="1"/>
</dbReference>
<dbReference type="PROSITE" id="PS51704">
    <property type="entry name" value="GP_PDE"/>
    <property type="match status" value="1"/>
</dbReference>
<evidence type="ECO:0000259" key="1">
    <source>
        <dbReference type="PROSITE" id="PS51704"/>
    </source>
</evidence>
<dbReference type="AlphaFoldDB" id="A0A1F5SHE1"/>
<dbReference type="InterPro" id="IPR017946">
    <property type="entry name" value="PLC-like_Pdiesterase_TIM-brl"/>
</dbReference>
<sequence length="283" mass="32177">MNIITHRGLNPADSDFPAESTYEAFVEFLKQGWGLEFDPCFTKDKRIVVFHDDNLGRITAGKNTAKFADLTVSEIKKIRLGKNGHRLCSLDELLDEVARHGAPLSALHLKSRLQNKASLDLMLSYLKNFPVIFKNLLLFDVTIETAQYLKKKMPELIMAPSVSHFYDIKRYNICTGGTLYSIEEVLKNKDLFNWVWLDEWDLSDENGRAKRLYNEENFSIFKNAGLKIALVTPELHGTSPGLLGGEAHPDADKNRLFPRIREIIDLKPDAVCTDHPEAVQKMT</sequence>
<reference evidence="2 3" key="1">
    <citation type="journal article" date="2016" name="Nat. Commun.">
        <title>Thousands of microbial genomes shed light on interconnected biogeochemical processes in an aquifer system.</title>
        <authorList>
            <person name="Anantharaman K."/>
            <person name="Brown C.T."/>
            <person name="Hug L.A."/>
            <person name="Sharon I."/>
            <person name="Castelle C.J."/>
            <person name="Probst A.J."/>
            <person name="Thomas B.C."/>
            <person name="Singh A."/>
            <person name="Wilkins M.J."/>
            <person name="Karaoz U."/>
            <person name="Brodie E.L."/>
            <person name="Williams K.H."/>
            <person name="Hubbard S.S."/>
            <person name="Banfield J.F."/>
        </authorList>
    </citation>
    <scope>NUCLEOTIDE SEQUENCE [LARGE SCALE GENOMIC DNA]</scope>
</reference>
<protein>
    <recommendedName>
        <fullName evidence="1">GP-PDE domain-containing protein</fullName>
    </recommendedName>
</protein>
<organism evidence="2 3">
    <name type="scientific">Candidatus Falkowbacteria bacterium RIFOXYA2_FULL_47_19</name>
    <dbReference type="NCBI Taxonomy" id="1797994"/>
    <lineage>
        <taxon>Bacteria</taxon>
        <taxon>Candidatus Falkowiibacteriota</taxon>
    </lineage>
</organism>
<dbReference type="EMBL" id="MFGB01000017">
    <property type="protein sequence ID" value="OGF26089.1"/>
    <property type="molecule type" value="Genomic_DNA"/>
</dbReference>